<dbReference type="GO" id="GO:1990170">
    <property type="term" value="P:stress response to cadmium ion"/>
    <property type="evidence" value="ECO:0007669"/>
    <property type="project" value="TreeGrafter"/>
</dbReference>
<feature type="domain" description="UVR" evidence="3">
    <location>
        <begin position="132"/>
        <end position="165"/>
    </location>
</feature>
<proteinExistence type="predicted"/>
<dbReference type="GO" id="GO:0005507">
    <property type="term" value="F:copper ion binding"/>
    <property type="evidence" value="ECO:0007669"/>
    <property type="project" value="TreeGrafter"/>
</dbReference>
<keyword evidence="1" id="KW-0227">DNA damage</keyword>
<feature type="compositionally biased region" description="Basic and acidic residues" evidence="2">
    <location>
        <begin position="114"/>
        <end position="133"/>
    </location>
</feature>
<evidence type="ECO:0000256" key="2">
    <source>
        <dbReference type="SAM" id="MobiDB-lite"/>
    </source>
</evidence>
<dbReference type="SUPFAM" id="SSF46600">
    <property type="entry name" value="C-terminal UvrC-binding domain of UvrB"/>
    <property type="match status" value="1"/>
</dbReference>
<dbReference type="STRING" id="1679444.PYTT_2107"/>
<feature type="region of interest" description="Disordered" evidence="2">
    <location>
        <begin position="112"/>
        <end position="145"/>
    </location>
</feature>
<gene>
    <name evidence="4" type="ORF">PYTT_2107</name>
</gene>
<dbReference type="Pfam" id="PF02151">
    <property type="entry name" value="UVR"/>
    <property type="match status" value="1"/>
</dbReference>
<name>A0A1C7PCF6_9BACT</name>
<evidence type="ECO:0000256" key="1">
    <source>
        <dbReference type="ARBA" id="ARBA00023236"/>
    </source>
</evidence>
<dbReference type="KEGG" id="agl:PYTT_2107"/>
<evidence type="ECO:0000259" key="3">
    <source>
        <dbReference type="PROSITE" id="PS50151"/>
    </source>
</evidence>
<reference evidence="5" key="1">
    <citation type="submission" date="2016-09" db="EMBL/GenBank/DDBJ databases">
        <authorList>
            <person name="Koehorst J."/>
        </authorList>
    </citation>
    <scope>NUCLEOTIDE SEQUENCE [LARGE SCALE GENOMIC DNA]</scope>
</reference>
<dbReference type="GO" id="GO:0050897">
    <property type="term" value="F:cobalt ion binding"/>
    <property type="evidence" value="ECO:0007669"/>
    <property type="project" value="TreeGrafter"/>
</dbReference>
<dbReference type="RefSeq" id="WP_071133457.1">
    <property type="nucleotide sequence ID" value="NZ_LIGX01000021.1"/>
</dbReference>
<dbReference type="InterPro" id="IPR001943">
    <property type="entry name" value="UVR_dom"/>
</dbReference>
<evidence type="ECO:0000313" key="5">
    <source>
        <dbReference type="Proteomes" id="UP000176204"/>
    </source>
</evidence>
<dbReference type="PIRSF" id="PIRSF015034">
    <property type="entry name" value="YacH"/>
    <property type="match status" value="1"/>
</dbReference>
<organism evidence="4 5">
    <name type="scientific">Akkermansia glycaniphila</name>
    <dbReference type="NCBI Taxonomy" id="1679444"/>
    <lineage>
        <taxon>Bacteria</taxon>
        <taxon>Pseudomonadati</taxon>
        <taxon>Verrucomicrobiota</taxon>
        <taxon>Verrucomicrobiia</taxon>
        <taxon>Verrucomicrobiales</taxon>
        <taxon>Akkermansiaceae</taxon>
        <taxon>Akkermansia</taxon>
    </lineage>
</organism>
<dbReference type="GO" id="GO:0008270">
    <property type="term" value="F:zinc ion binding"/>
    <property type="evidence" value="ECO:0007669"/>
    <property type="project" value="TreeGrafter"/>
</dbReference>
<keyword evidence="5" id="KW-1185">Reference proteome</keyword>
<dbReference type="PANTHER" id="PTHR38430">
    <property type="entry name" value="PROTEIN-ARGININE KINASE ACTIVATOR PROTEIN"/>
    <property type="match status" value="1"/>
</dbReference>
<dbReference type="OrthoDB" id="9788704at2"/>
<keyword evidence="1" id="KW-0742">SOS response</keyword>
<sequence length="165" mass="18775">MFLTQIINGQVTDLSLCEKCARAKGLFDPQSLSFAEQFFPSMMKEKMEEIVNSISQPRPQSVPSSDKMDNMISVCPACSFRIEDFRNTGRLGCPHCYSIFAEEVFPSLEQCQTGKEHAGKEPEQSSKQAEVRQNRQQLEQQLKQAVAHEDYELAAKLRDQLKEHS</sequence>
<dbReference type="Gene3D" id="4.10.860.10">
    <property type="entry name" value="UVR domain"/>
    <property type="match status" value="1"/>
</dbReference>
<feature type="compositionally biased region" description="Low complexity" evidence="2">
    <location>
        <begin position="134"/>
        <end position="145"/>
    </location>
</feature>
<dbReference type="GO" id="GO:1990169">
    <property type="term" value="P:stress response to copper ion"/>
    <property type="evidence" value="ECO:0007669"/>
    <property type="project" value="TreeGrafter"/>
</dbReference>
<dbReference type="EMBL" id="LT629973">
    <property type="protein sequence ID" value="SEH96112.1"/>
    <property type="molecule type" value="Genomic_DNA"/>
</dbReference>
<dbReference type="GO" id="GO:0009432">
    <property type="term" value="P:SOS response"/>
    <property type="evidence" value="ECO:0007669"/>
    <property type="project" value="UniProtKB-KW"/>
</dbReference>
<accession>A0A1C7PCF6</accession>
<dbReference type="PROSITE" id="PS50151">
    <property type="entry name" value="UVR"/>
    <property type="match status" value="1"/>
</dbReference>
<protein>
    <submittedName>
        <fullName evidence="4">Uvrb/uvrc motif</fullName>
    </submittedName>
</protein>
<evidence type="ECO:0000313" key="4">
    <source>
        <dbReference type="EMBL" id="SEH96112.1"/>
    </source>
</evidence>
<dbReference type="GO" id="GO:0046870">
    <property type="term" value="F:cadmium ion binding"/>
    <property type="evidence" value="ECO:0007669"/>
    <property type="project" value="TreeGrafter"/>
</dbReference>
<dbReference type="InterPro" id="IPR025542">
    <property type="entry name" value="YacH"/>
</dbReference>
<dbReference type="PANTHER" id="PTHR38430:SF1">
    <property type="entry name" value="PROTEIN-ARGININE KINASE ACTIVATOR PROTEIN"/>
    <property type="match status" value="1"/>
</dbReference>
<dbReference type="Proteomes" id="UP000176204">
    <property type="component" value="Chromosome I"/>
</dbReference>
<dbReference type="AlphaFoldDB" id="A0A1C7PCF6"/>
<dbReference type="InterPro" id="IPR036876">
    <property type="entry name" value="UVR_dom_sf"/>
</dbReference>